<organism evidence="2 3">
    <name type="scientific">Amanita muscaria (strain Koide BX008)</name>
    <dbReference type="NCBI Taxonomy" id="946122"/>
    <lineage>
        <taxon>Eukaryota</taxon>
        <taxon>Fungi</taxon>
        <taxon>Dikarya</taxon>
        <taxon>Basidiomycota</taxon>
        <taxon>Agaricomycotina</taxon>
        <taxon>Agaricomycetes</taxon>
        <taxon>Agaricomycetidae</taxon>
        <taxon>Agaricales</taxon>
        <taxon>Pluteineae</taxon>
        <taxon>Amanitaceae</taxon>
        <taxon>Amanita</taxon>
    </lineage>
</organism>
<dbReference type="InterPro" id="IPR036071">
    <property type="entry name" value="AMMECR1_dom_sf"/>
</dbReference>
<dbReference type="AlphaFoldDB" id="A0A0C2X230"/>
<evidence type="ECO:0000313" key="2">
    <source>
        <dbReference type="EMBL" id="KIL68197.1"/>
    </source>
</evidence>
<feature type="domain" description="AMMECR1" evidence="1">
    <location>
        <begin position="16"/>
        <end position="241"/>
    </location>
</feature>
<dbReference type="STRING" id="946122.A0A0C2X230"/>
<dbReference type="NCBIfam" id="TIGR00296">
    <property type="entry name" value="TIGR00296 family protein"/>
    <property type="match status" value="1"/>
</dbReference>
<reference evidence="2 3" key="1">
    <citation type="submission" date="2014-04" db="EMBL/GenBank/DDBJ databases">
        <title>Evolutionary Origins and Diversification of the Mycorrhizal Mutualists.</title>
        <authorList>
            <consortium name="DOE Joint Genome Institute"/>
            <consortium name="Mycorrhizal Genomics Consortium"/>
            <person name="Kohler A."/>
            <person name="Kuo A."/>
            <person name="Nagy L.G."/>
            <person name="Floudas D."/>
            <person name="Copeland A."/>
            <person name="Barry K.W."/>
            <person name="Cichocki N."/>
            <person name="Veneault-Fourrey C."/>
            <person name="LaButti K."/>
            <person name="Lindquist E.A."/>
            <person name="Lipzen A."/>
            <person name="Lundell T."/>
            <person name="Morin E."/>
            <person name="Murat C."/>
            <person name="Riley R."/>
            <person name="Ohm R."/>
            <person name="Sun H."/>
            <person name="Tunlid A."/>
            <person name="Henrissat B."/>
            <person name="Grigoriev I.V."/>
            <person name="Hibbett D.S."/>
            <person name="Martin F."/>
        </authorList>
    </citation>
    <scope>NUCLEOTIDE SEQUENCE [LARGE SCALE GENOMIC DNA]</scope>
    <source>
        <strain evidence="2 3">Koide BX008</strain>
    </source>
</reference>
<dbReference type="InterPro" id="IPR027485">
    <property type="entry name" value="AMMECR1_N"/>
</dbReference>
<dbReference type="Gene3D" id="3.30.1490.150">
    <property type="entry name" value="Hypothetical protein ph0010, domain 2"/>
    <property type="match status" value="1"/>
</dbReference>
<dbReference type="Pfam" id="PF01871">
    <property type="entry name" value="AMMECR1"/>
    <property type="match status" value="1"/>
</dbReference>
<dbReference type="Gene3D" id="3.30.700.20">
    <property type="entry name" value="Hypothetical protein ph0010, domain 1"/>
    <property type="match status" value="1"/>
</dbReference>
<dbReference type="FunCoup" id="A0A0C2X230">
    <property type="interactions" value="536"/>
</dbReference>
<evidence type="ECO:0000313" key="3">
    <source>
        <dbReference type="Proteomes" id="UP000054549"/>
    </source>
</evidence>
<dbReference type="InterPro" id="IPR002733">
    <property type="entry name" value="AMMECR1_domain"/>
</dbReference>
<dbReference type="OrthoDB" id="24630at2759"/>
<dbReference type="PROSITE" id="PS51112">
    <property type="entry name" value="AMMECR1"/>
    <property type="match status" value="1"/>
</dbReference>
<dbReference type="InParanoid" id="A0A0C2X230"/>
<protein>
    <recommendedName>
        <fullName evidence="1">AMMECR1 domain-containing protein</fullName>
    </recommendedName>
</protein>
<gene>
    <name evidence="2" type="ORF">M378DRAFT_158738</name>
</gene>
<keyword evidence="3" id="KW-1185">Reference proteome</keyword>
<sequence length="250" mass="27950">MSLDHSEPATGGIEELDNHISVCRREHCFHAFNALECALSPAQSLPAVFSADKYPLFVTWNTRSSRPGRAPQLRGCIGTFEPHPLHEGLAEYALVSAFRDSRFRKISKAELPNLECTVSLLTDFEDAASYLDWTIGVHGILINFPHPATLRSSLTSPSETPSPFSSSPFLPSITSKQAFSATYLPDVIPDQGWDKIEAVDSAVRKAGWNGLITEDLRRSIKLRRFQSSHCTVSWDDYAQWKSERSEKIRN</sequence>
<dbReference type="PANTHER" id="PTHR13016:SF0">
    <property type="entry name" value="AMME SYNDROME CANDIDATE GENE 1 PROTEIN"/>
    <property type="match status" value="1"/>
</dbReference>
<dbReference type="Proteomes" id="UP000054549">
    <property type="component" value="Unassembled WGS sequence"/>
</dbReference>
<dbReference type="PANTHER" id="PTHR13016">
    <property type="entry name" value="AMMECR1 HOMOLOG"/>
    <property type="match status" value="1"/>
</dbReference>
<evidence type="ECO:0000259" key="1">
    <source>
        <dbReference type="PROSITE" id="PS51112"/>
    </source>
</evidence>
<dbReference type="SUPFAM" id="SSF143447">
    <property type="entry name" value="AMMECR1-like"/>
    <property type="match status" value="1"/>
</dbReference>
<name>A0A0C2X230_AMAMK</name>
<dbReference type="EMBL" id="KN818229">
    <property type="protein sequence ID" value="KIL68197.1"/>
    <property type="molecule type" value="Genomic_DNA"/>
</dbReference>
<dbReference type="HOGENOM" id="CLU_052828_1_0_1"/>
<proteinExistence type="predicted"/>
<accession>A0A0C2X230</accession>
<dbReference type="InterPro" id="IPR023473">
    <property type="entry name" value="AMMECR1"/>
</dbReference>